<dbReference type="InterPro" id="IPR011444">
    <property type="entry name" value="DUF1549"/>
</dbReference>
<dbReference type="PROSITE" id="PS51007">
    <property type="entry name" value="CYTC"/>
    <property type="match status" value="1"/>
</dbReference>
<keyword evidence="6" id="KW-0732">Signal</keyword>
<dbReference type="InterPro" id="IPR036909">
    <property type="entry name" value="Cyt_c-like_dom_sf"/>
</dbReference>
<accession>A0A517YH10</accession>
<feature type="coiled-coil region" evidence="5">
    <location>
        <begin position="426"/>
        <end position="476"/>
    </location>
</feature>
<keyword evidence="5" id="KW-0175">Coiled coil</keyword>
<evidence type="ECO:0000256" key="6">
    <source>
        <dbReference type="SAM" id="SignalP"/>
    </source>
</evidence>
<name>A0A517YH10_9BACT</name>
<dbReference type="Pfam" id="PF07587">
    <property type="entry name" value="PSD1"/>
    <property type="match status" value="1"/>
</dbReference>
<keyword evidence="3 4" id="KW-0408">Iron</keyword>
<gene>
    <name evidence="8" type="ORF">ETAA8_46380</name>
</gene>
<evidence type="ECO:0000313" key="9">
    <source>
        <dbReference type="Proteomes" id="UP000315017"/>
    </source>
</evidence>
<dbReference type="GO" id="GO:0046872">
    <property type="term" value="F:metal ion binding"/>
    <property type="evidence" value="ECO:0007669"/>
    <property type="project" value="UniProtKB-KW"/>
</dbReference>
<evidence type="ECO:0000256" key="1">
    <source>
        <dbReference type="ARBA" id="ARBA00022617"/>
    </source>
</evidence>
<organism evidence="8 9">
    <name type="scientific">Anatilimnocola aggregata</name>
    <dbReference type="NCBI Taxonomy" id="2528021"/>
    <lineage>
        <taxon>Bacteria</taxon>
        <taxon>Pseudomonadati</taxon>
        <taxon>Planctomycetota</taxon>
        <taxon>Planctomycetia</taxon>
        <taxon>Pirellulales</taxon>
        <taxon>Pirellulaceae</taxon>
        <taxon>Anatilimnocola</taxon>
    </lineage>
</organism>
<dbReference type="InterPro" id="IPR011429">
    <property type="entry name" value="Cyt_c_Planctomycete-type"/>
</dbReference>
<dbReference type="InterPro" id="IPR009056">
    <property type="entry name" value="Cyt_c-like_dom"/>
</dbReference>
<dbReference type="PANTHER" id="PTHR35889:SF3">
    <property type="entry name" value="F-BOX DOMAIN-CONTAINING PROTEIN"/>
    <property type="match status" value="1"/>
</dbReference>
<keyword evidence="2 4" id="KW-0479">Metal-binding</keyword>
<evidence type="ECO:0000256" key="4">
    <source>
        <dbReference type="PROSITE-ProRule" id="PRU00433"/>
    </source>
</evidence>
<dbReference type="EMBL" id="CP036274">
    <property type="protein sequence ID" value="QDU29525.1"/>
    <property type="molecule type" value="Genomic_DNA"/>
</dbReference>
<protein>
    <submittedName>
        <fullName evidence="8">Planctomycete cytochrome C</fullName>
    </submittedName>
</protein>
<evidence type="ECO:0000256" key="5">
    <source>
        <dbReference type="SAM" id="Coils"/>
    </source>
</evidence>
<dbReference type="Pfam" id="PF07635">
    <property type="entry name" value="PSCyt1"/>
    <property type="match status" value="1"/>
</dbReference>
<dbReference type="InterPro" id="IPR022655">
    <property type="entry name" value="DUF1553"/>
</dbReference>
<sequence length="820" mass="90951" precursor="true">MFAPPRRSSLALSTAIALVFGTCGLCCAETPTPAGSEGLEFFEKRIRPILVAHCYECHSADRKKQEGGLFLDSRSALLKGGDSGPAIIPGDPEKSLLITAVRHADKDLKMPPEQKLSATQLDDLTAWVKQGAPDPRLATSAGTVDSRPKSGMTLEEGRKFWAFQPVQDRPVPAVTDQSWPLTPIDNFILNRLELAGVAAAPRADKRTLLRRVTFDLTGLPPTPNDLAEFLADDSPQAFEKVIDRLLSSPHYGERWGRHWLDVVRYADTCGNASDYPVPQAHRYRDWVISAFNRNLPYDQFVREQIAGDLLGGESEEIKFERIKATGYLAIARRFGGDRVGEHHLTIEDTIDNVGRAFLGSTISCARCHDHKFDPFTSHDYYGLYGIFSSTRYPFPGAEVGRQQVDFVPLMTPAAIDELLKPHREKVAAAEAEVNRLQAVEAEAKKLPDSDEKKTQLEAAAKALKEARQKHQAVQKEAPPIADAYAVAEAKPENAKIHLRGDPKRLGDEVPRHFPAILGGQELPPENATSGRLQLAEWLSSPQNPLTARVMVNRIWQQHFGKGIVQTPNDFGRQGKPPTHPELLDYLAARFVESGWSIKAMHKQILLSRTWQLTSEEVATSARLDPNNELFWKFTRRRLDAEALRDSILFVSGQLDETPAGAHPFPPAASWGFTQHNPFNAVYETRRRSVYLMQQRLRKNPYLAIFDGADPSSSTAVRLPSTTPLQALFLMNDSFAHDSAAKLAALAIASQAEEPKRIEFLYQTTLTRAPNSEEVSECSDFLQKYRAALAAKGAPPPQVEPEAWSALARVLLSGNEFAFVD</sequence>
<dbReference type="Pfam" id="PF07583">
    <property type="entry name" value="PSCyt2"/>
    <property type="match status" value="1"/>
</dbReference>
<feature type="signal peptide" evidence="6">
    <location>
        <begin position="1"/>
        <end position="28"/>
    </location>
</feature>
<dbReference type="GO" id="GO:0009055">
    <property type="term" value="F:electron transfer activity"/>
    <property type="evidence" value="ECO:0007669"/>
    <property type="project" value="InterPro"/>
</dbReference>
<keyword evidence="9" id="KW-1185">Reference proteome</keyword>
<evidence type="ECO:0000259" key="7">
    <source>
        <dbReference type="PROSITE" id="PS51007"/>
    </source>
</evidence>
<dbReference type="OrthoDB" id="127107at2"/>
<feature type="chain" id="PRO_5022062857" evidence="6">
    <location>
        <begin position="29"/>
        <end position="820"/>
    </location>
</feature>
<proteinExistence type="predicted"/>
<feature type="domain" description="Cytochrome c" evidence="7">
    <location>
        <begin position="33"/>
        <end position="249"/>
    </location>
</feature>
<dbReference type="AlphaFoldDB" id="A0A517YH10"/>
<reference evidence="8 9" key="1">
    <citation type="submission" date="2019-02" db="EMBL/GenBank/DDBJ databases">
        <title>Deep-cultivation of Planctomycetes and their phenomic and genomic characterization uncovers novel biology.</title>
        <authorList>
            <person name="Wiegand S."/>
            <person name="Jogler M."/>
            <person name="Boedeker C."/>
            <person name="Pinto D."/>
            <person name="Vollmers J."/>
            <person name="Rivas-Marin E."/>
            <person name="Kohn T."/>
            <person name="Peeters S.H."/>
            <person name="Heuer A."/>
            <person name="Rast P."/>
            <person name="Oberbeckmann S."/>
            <person name="Bunk B."/>
            <person name="Jeske O."/>
            <person name="Meyerdierks A."/>
            <person name="Storesund J.E."/>
            <person name="Kallscheuer N."/>
            <person name="Luecker S."/>
            <person name="Lage O.M."/>
            <person name="Pohl T."/>
            <person name="Merkel B.J."/>
            <person name="Hornburger P."/>
            <person name="Mueller R.-W."/>
            <person name="Bruemmer F."/>
            <person name="Labrenz M."/>
            <person name="Spormann A.M."/>
            <person name="Op den Camp H."/>
            <person name="Overmann J."/>
            <person name="Amann R."/>
            <person name="Jetten M.S.M."/>
            <person name="Mascher T."/>
            <person name="Medema M.H."/>
            <person name="Devos D.P."/>
            <person name="Kaster A.-K."/>
            <person name="Ovreas L."/>
            <person name="Rohde M."/>
            <person name="Galperin M.Y."/>
            <person name="Jogler C."/>
        </authorList>
    </citation>
    <scope>NUCLEOTIDE SEQUENCE [LARGE SCALE GENOMIC DNA]</scope>
    <source>
        <strain evidence="8 9">ETA_A8</strain>
    </source>
</reference>
<dbReference type="KEGG" id="aagg:ETAA8_46380"/>
<evidence type="ECO:0000256" key="3">
    <source>
        <dbReference type="ARBA" id="ARBA00023004"/>
    </source>
</evidence>
<dbReference type="Proteomes" id="UP000315017">
    <property type="component" value="Chromosome"/>
</dbReference>
<keyword evidence="1 4" id="KW-0349">Heme</keyword>
<dbReference type="SUPFAM" id="SSF46626">
    <property type="entry name" value="Cytochrome c"/>
    <property type="match status" value="1"/>
</dbReference>
<dbReference type="PANTHER" id="PTHR35889">
    <property type="entry name" value="CYCLOINULO-OLIGOSACCHARIDE FRUCTANOTRANSFERASE-RELATED"/>
    <property type="match status" value="1"/>
</dbReference>
<evidence type="ECO:0000256" key="2">
    <source>
        <dbReference type="ARBA" id="ARBA00022723"/>
    </source>
</evidence>
<dbReference type="GO" id="GO:0020037">
    <property type="term" value="F:heme binding"/>
    <property type="evidence" value="ECO:0007669"/>
    <property type="project" value="InterPro"/>
</dbReference>
<evidence type="ECO:0000313" key="8">
    <source>
        <dbReference type="EMBL" id="QDU29525.1"/>
    </source>
</evidence>